<dbReference type="InterPro" id="IPR015500">
    <property type="entry name" value="Peptidase_S8_subtilisin-rel"/>
</dbReference>
<evidence type="ECO:0000256" key="9">
    <source>
        <dbReference type="PROSITE-ProRule" id="PRU01240"/>
    </source>
</evidence>
<dbReference type="InterPro" id="IPR023828">
    <property type="entry name" value="Peptidase_S8_Ser-AS"/>
</dbReference>
<dbReference type="InterPro" id="IPR010259">
    <property type="entry name" value="S8pro/Inhibitor_I9"/>
</dbReference>
<dbReference type="Pfam" id="PF00082">
    <property type="entry name" value="Peptidase_S8"/>
    <property type="match status" value="1"/>
</dbReference>
<dbReference type="InterPro" id="IPR000209">
    <property type="entry name" value="Peptidase_S8/S53_dom"/>
</dbReference>
<evidence type="ECO:0000256" key="11">
    <source>
        <dbReference type="SAM" id="MobiDB-lite"/>
    </source>
</evidence>
<evidence type="ECO:0000256" key="12">
    <source>
        <dbReference type="SAM" id="SignalP"/>
    </source>
</evidence>
<feature type="signal peptide" evidence="12">
    <location>
        <begin position="1"/>
        <end position="18"/>
    </location>
</feature>
<dbReference type="PROSITE" id="PS00138">
    <property type="entry name" value="SUBTILASE_SER"/>
    <property type="match status" value="1"/>
</dbReference>
<gene>
    <name evidence="16" type="ORF">SI8410_03003949</name>
</gene>
<evidence type="ECO:0000256" key="7">
    <source>
        <dbReference type="ARBA" id="ARBA00023180"/>
    </source>
</evidence>
<evidence type="ECO:0000256" key="8">
    <source>
        <dbReference type="PIRSR" id="PIRSR615500-1"/>
    </source>
</evidence>
<sequence length="790" mass="82736">MAPCLSLFTVFIFLLGHALVLQQIAAKVFLVLMDDDAVISYRRCHRDDKRMYRERAATGHDVFLLSLLPEGTYTKLYSYTHLLNGFAVHTTSDKVLRILRRARGVRFIQEDVKMAKLTTHTPDYLGVTGGVWPDLGGPENAGEGVVIGMVDTGVNPRHPSFSSSGESSRGKKGRFRGECEHGDGFPPTACNGKIVGARHFARGAAAAGEFNATSDFASPFDPDGHGSHTAATAAGNHGVPVIVGGFNYGYASGMAPSARIAVYRALYQFGGFMSDVVAAVDKAAEDGVDVLSLSLGPLSVPSGPAVYLSILDVALLSATKAGVVVVQAVGNGGPSSSSVLSFSPWILSVAASTIDRQYNNAIVLGNGRSIAAAGLSPPTPGEELFPMAAATDVSSRSTWGSSGGDCLNRSAFVPWLVEGKIVICTCAVDSDVDGGAIKAAIADVMRKLGAAGFILVAEPGAGSEAPPTVATVSIDVPSAVITSSGNSKPMWDYYNANSARGSRGEVLVFGARARITDGRHAVYTGEAPVVAAYSSRGPDVDNVLLQAADVLKPNVMAPGSSIWAAWSPASQGDPHLRGQSFAIQSGTSMATPHVSGIAALIKQRYPHWSPAAISSALMTTARDRDIAGAPILAQGTGQLSPANPFDLGAGFVDPAMAMDPGLVFDAGSVRRAVGVGCHDSERKEWSSDLNTASVAISSLVGLREVTRTVTSVANEREMYRVTVRDPAGVSVSVDPTVFSIRPNSSRLLRISLEAREALRTFTFGELRLEGSRGHFVRVPIAVYVSSAMKP</sequence>
<evidence type="ECO:0000256" key="3">
    <source>
        <dbReference type="ARBA" id="ARBA00022670"/>
    </source>
</evidence>
<keyword evidence="7" id="KW-0325">Glycoprotein</keyword>
<dbReference type="GO" id="GO:0005576">
    <property type="term" value="C:extracellular region"/>
    <property type="evidence" value="ECO:0007669"/>
    <property type="project" value="UniProtKB-SubCell"/>
</dbReference>
<feature type="active site" description="Charge relay system" evidence="8 9">
    <location>
        <position position="225"/>
    </location>
</feature>
<evidence type="ECO:0000256" key="1">
    <source>
        <dbReference type="ARBA" id="ARBA00004613"/>
    </source>
</evidence>
<evidence type="ECO:0000256" key="2">
    <source>
        <dbReference type="ARBA" id="ARBA00011073"/>
    </source>
</evidence>
<keyword evidence="17" id="KW-1185">Reference proteome</keyword>
<proteinExistence type="inferred from homology"/>
<dbReference type="OrthoDB" id="640735at2759"/>
<dbReference type="InterPro" id="IPR023827">
    <property type="entry name" value="Peptidase_S8_Asp-AS"/>
</dbReference>
<dbReference type="Gene3D" id="3.50.30.30">
    <property type="match status" value="1"/>
</dbReference>
<dbReference type="CDD" id="cd02120">
    <property type="entry name" value="PA_subtilisin_like"/>
    <property type="match status" value="1"/>
</dbReference>
<comment type="subcellular location">
    <subcellularLocation>
        <location evidence="1">Secreted</location>
    </subcellularLocation>
</comment>
<dbReference type="AlphaFoldDB" id="A0A7I8K6R2"/>
<keyword evidence="3 9" id="KW-0645">Protease</keyword>
<accession>A0A7I8K6R2</accession>
<feature type="active site" description="Charge relay system" evidence="8 9">
    <location>
        <position position="588"/>
    </location>
</feature>
<dbReference type="EMBL" id="LR746266">
    <property type="protein sequence ID" value="CAA7393158.1"/>
    <property type="molecule type" value="Genomic_DNA"/>
</dbReference>
<feature type="domain" description="Inhibitor I9" evidence="14">
    <location>
        <begin position="60"/>
        <end position="114"/>
    </location>
</feature>
<evidence type="ECO:0000256" key="6">
    <source>
        <dbReference type="ARBA" id="ARBA00022825"/>
    </source>
</evidence>
<dbReference type="SUPFAM" id="SSF52743">
    <property type="entry name" value="Subtilisin-like"/>
    <property type="match status" value="1"/>
</dbReference>
<dbReference type="GO" id="GO:0006508">
    <property type="term" value="P:proteolysis"/>
    <property type="evidence" value="ECO:0007669"/>
    <property type="project" value="UniProtKB-KW"/>
</dbReference>
<evidence type="ECO:0000259" key="13">
    <source>
        <dbReference type="Pfam" id="PF00082"/>
    </source>
</evidence>
<comment type="similarity">
    <text evidence="2 9 10">Belongs to the peptidase S8 family.</text>
</comment>
<keyword evidence="4 12" id="KW-0732">Signal</keyword>
<dbReference type="Gene3D" id="2.60.40.2310">
    <property type="match status" value="1"/>
</dbReference>
<feature type="chain" id="PRO_5029739357" evidence="12">
    <location>
        <begin position="19"/>
        <end position="790"/>
    </location>
</feature>
<dbReference type="GO" id="GO:0004252">
    <property type="term" value="F:serine-type endopeptidase activity"/>
    <property type="evidence" value="ECO:0007669"/>
    <property type="project" value="UniProtKB-UniRule"/>
</dbReference>
<feature type="region of interest" description="Disordered" evidence="11">
    <location>
        <begin position="156"/>
        <end position="180"/>
    </location>
</feature>
<keyword evidence="5 9" id="KW-0378">Hydrolase</keyword>
<dbReference type="InterPro" id="IPR045051">
    <property type="entry name" value="SBT"/>
</dbReference>
<feature type="active site" description="Charge relay system" evidence="8 9">
    <location>
        <position position="151"/>
    </location>
</feature>
<dbReference type="Pfam" id="PF05922">
    <property type="entry name" value="Inhibitor_I9"/>
    <property type="match status" value="1"/>
</dbReference>
<dbReference type="PANTHER" id="PTHR10795">
    <property type="entry name" value="PROPROTEIN CONVERTASE SUBTILISIN/KEXIN"/>
    <property type="match status" value="1"/>
</dbReference>
<evidence type="ECO:0000313" key="16">
    <source>
        <dbReference type="EMBL" id="CAA7393158.1"/>
    </source>
</evidence>
<evidence type="ECO:0000259" key="14">
    <source>
        <dbReference type="Pfam" id="PF05922"/>
    </source>
</evidence>
<dbReference type="Pfam" id="PF17766">
    <property type="entry name" value="fn3_6"/>
    <property type="match status" value="1"/>
</dbReference>
<dbReference type="PROSITE" id="PS51892">
    <property type="entry name" value="SUBTILASE"/>
    <property type="match status" value="1"/>
</dbReference>
<name>A0A7I8K6R2_SPIIN</name>
<feature type="domain" description="Subtilisin-like protease fibronectin type-III" evidence="15">
    <location>
        <begin position="688"/>
        <end position="782"/>
    </location>
</feature>
<protein>
    <submittedName>
        <fullName evidence="16">Uncharacterized protein</fullName>
    </submittedName>
</protein>
<dbReference type="PRINTS" id="PR00723">
    <property type="entry name" value="SUBTILISIN"/>
</dbReference>
<feature type="domain" description="Peptidase S8/S53" evidence="13">
    <location>
        <begin position="142"/>
        <end position="625"/>
    </location>
</feature>
<keyword evidence="6 9" id="KW-0720">Serine protease</keyword>
<evidence type="ECO:0000256" key="5">
    <source>
        <dbReference type="ARBA" id="ARBA00022801"/>
    </source>
</evidence>
<reference evidence="16" key="1">
    <citation type="submission" date="2020-02" db="EMBL/GenBank/DDBJ databases">
        <authorList>
            <person name="Scholz U."/>
            <person name="Mascher M."/>
            <person name="Fiebig A."/>
        </authorList>
    </citation>
    <scope>NUCLEOTIDE SEQUENCE</scope>
</reference>
<evidence type="ECO:0000256" key="4">
    <source>
        <dbReference type="ARBA" id="ARBA00022729"/>
    </source>
</evidence>
<dbReference type="Gene3D" id="3.40.50.200">
    <property type="entry name" value="Peptidase S8/S53 domain"/>
    <property type="match status" value="1"/>
</dbReference>
<organism evidence="16 17">
    <name type="scientific">Spirodela intermedia</name>
    <name type="common">Intermediate duckweed</name>
    <dbReference type="NCBI Taxonomy" id="51605"/>
    <lineage>
        <taxon>Eukaryota</taxon>
        <taxon>Viridiplantae</taxon>
        <taxon>Streptophyta</taxon>
        <taxon>Embryophyta</taxon>
        <taxon>Tracheophyta</taxon>
        <taxon>Spermatophyta</taxon>
        <taxon>Magnoliopsida</taxon>
        <taxon>Liliopsida</taxon>
        <taxon>Araceae</taxon>
        <taxon>Lemnoideae</taxon>
        <taxon>Spirodela</taxon>
    </lineage>
</organism>
<evidence type="ECO:0000313" key="17">
    <source>
        <dbReference type="Proteomes" id="UP000663760"/>
    </source>
</evidence>
<dbReference type="Proteomes" id="UP000663760">
    <property type="component" value="Chromosome 3"/>
</dbReference>
<dbReference type="InterPro" id="IPR034197">
    <property type="entry name" value="Peptidases_S8_3"/>
</dbReference>
<evidence type="ECO:0000259" key="15">
    <source>
        <dbReference type="Pfam" id="PF17766"/>
    </source>
</evidence>
<dbReference type="PROSITE" id="PS00136">
    <property type="entry name" value="SUBTILASE_ASP"/>
    <property type="match status" value="1"/>
</dbReference>
<dbReference type="InterPro" id="IPR036852">
    <property type="entry name" value="Peptidase_S8/S53_dom_sf"/>
</dbReference>
<dbReference type="InterPro" id="IPR041469">
    <property type="entry name" value="Subtilisin-like_FN3"/>
</dbReference>
<dbReference type="CDD" id="cd04852">
    <property type="entry name" value="Peptidases_S8_3"/>
    <property type="match status" value="1"/>
</dbReference>
<evidence type="ECO:0000256" key="10">
    <source>
        <dbReference type="RuleBase" id="RU003355"/>
    </source>
</evidence>